<gene>
    <name evidence="6" type="ORF">E0486_04550</name>
</gene>
<keyword evidence="7" id="KW-1185">Reference proteome</keyword>
<keyword evidence="6" id="KW-0378">Hydrolase</keyword>
<dbReference type="OrthoDB" id="9762711at2"/>
<dbReference type="GO" id="GO:0030246">
    <property type="term" value="F:carbohydrate binding"/>
    <property type="evidence" value="ECO:0007669"/>
    <property type="project" value="InterPro"/>
</dbReference>
<evidence type="ECO:0000256" key="2">
    <source>
        <dbReference type="ARBA" id="ARBA00011245"/>
    </source>
</evidence>
<dbReference type="GO" id="GO:0006516">
    <property type="term" value="P:glycoprotein catabolic process"/>
    <property type="evidence" value="ECO:0007669"/>
    <property type="project" value="TreeGrafter"/>
</dbReference>
<evidence type="ECO:0000256" key="1">
    <source>
        <dbReference type="ARBA" id="ARBA00001913"/>
    </source>
</evidence>
<feature type="chain" id="PRO_5020269712" evidence="4">
    <location>
        <begin position="20"/>
        <end position="972"/>
    </location>
</feature>
<dbReference type="InterPro" id="IPR050883">
    <property type="entry name" value="PNGase"/>
</dbReference>
<keyword evidence="3" id="KW-0106">Calcium</keyword>
<dbReference type="InterPro" id="IPR014718">
    <property type="entry name" value="GH-type_carb-bd"/>
</dbReference>
<dbReference type="Gene3D" id="2.70.98.10">
    <property type="match status" value="1"/>
</dbReference>
<dbReference type="PANTHER" id="PTHR12143:SF39">
    <property type="entry name" value="SECRETED PROTEIN"/>
    <property type="match status" value="1"/>
</dbReference>
<evidence type="ECO:0000256" key="3">
    <source>
        <dbReference type="ARBA" id="ARBA00022837"/>
    </source>
</evidence>
<dbReference type="InterPro" id="IPR008979">
    <property type="entry name" value="Galactose-bd-like_sf"/>
</dbReference>
<comment type="subunit">
    <text evidence="2">Monomer.</text>
</comment>
<evidence type="ECO:0000313" key="7">
    <source>
        <dbReference type="Proteomes" id="UP000295164"/>
    </source>
</evidence>
<dbReference type="InterPro" id="IPR008928">
    <property type="entry name" value="6-hairpin_glycosidase_sf"/>
</dbReference>
<feature type="domain" description="F5/8 type C" evidence="5">
    <location>
        <begin position="801"/>
        <end position="943"/>
    </location>
</feature>
<dbReference type="EMBL" id="SKFH01000004">
    <property type="protein sequence ID" value="TCZ73956.1"/>
    <property type="molecule type" value="Genomic_DNA"/>
</dbReference>
<dbReference type="GO" id="GO:0000224">
    <property type="term" value="F:peptide-N4-(N-acetyl-beta-glucosaminyl)asparagine amidase activity"/>
    <property type="evidence" value="ECO:0007669"/>
    <property type="project" value="TreeGrafter"/>
</dbReference>
<comment type="caution">
    <text evidence="6">The sequence shown here is derived from an EMBL/GenBank/DDBJ whole genome shotgun (WGS) entry which is preliminary data.</text>
</comment>
<dbReference type="InterPro" id="IPR041371">
    <property type="entry name" value="GH92_N"/>
</dbReference>
<dbReference type="Pfam" id="PF17678">
    <property type="entry name" value="Glyco_hydro_92N"/>
    <property type="match status" value="1"/>
</dbReference>
<dbReference type="FunFam" id="3.30.2080.10:FF:000001">
    <property type="entry name" value="Alpha-1,2-mannosidase subfamily"/>
    <property type="match status" value="1"/>
</dbReference>
<dbReference type="PROSITE" id="PS50022">
    <property type="entry name" value="FA58C_3"/>
    <property type="match status" value="1"/>
</dbReference>
<dbReference type="Gene3D" id="2.60.120.260">
    <property type="entry name" value="Galactose-binding domain-like"/>
    <property type="match status" value="1"/>
</dbReference>
<organism evidence="6 7">
    <name type="scientific">Flaviaesturariibacter aridisoli</name>
    <dbReference type="NCBI Taxonomy" id="2545761"/>
    <lineage>
        <taxon>Bacteria</taxon>
        <taxon>Pseudomonadati</taxon>
        <taxon>Bacteroidota</taxon>
        <taxon>Chitinophagia</taxon>
        <taxon>Chitinophagales</taxon>
        <taxon>Chitinophagaceae</taxon>
        <taxon>Flaviaestuariibacter</taxon>
    </lineage>
</organism>
<protein>
    <submittedName>
        <fullName evidence="6">Glycoside hydrolase family 92 protein</fullName>
    </submittedName>
</protein>
<feature type="signal peptide" evidence="4">
    <location>
        <begin position="1"/>
        <end position="19"/>
    </location>
</feature>
<dbReference type="InterPro" id="IPR012939">
    <property type="entry name" value="Glyco_hydro_92"/>
</dbReference>
<dbReference type="InterPro" id="IPR005887">
    <property type="entry name" value="GH92_a_mannosidase_put"/>
</dbReference>
<proteinExistence type="predicted"/>
<comment type="cofactor">
    <cofactor evidence="1">
        <name>Ca(2+)</name>
        <dbReference type="ChEBI" id="CHEBI:29108"/>
    </cofactor>
</comment>
<reference evidence="6 7" key="1">
    <citation type="submission" date="2019-03" db="EMBL/GenBank/DDBJ databases">
        <authorList>
            <person name="Kim M.K.M."/>
        </authorList>
    </citation>
    <scope>NUCLEOTIDE SEQUENCE [LARGE SCALE GENOMIC DNA]</scope>
    <source>
        <strain evidence="6 7">17J68-15</strain>
    </source>
</reference>
<dbReference type="Gene3D" id="1.20.1610.10">
    <property type="entry name" value="alpha-1,2-mannosidases domains"/>
    <property type="match status" value="1"/>
</dbReference>
<dbReference type="Proteomes" id="UP000295164">
    <property type="component" value="Unassembled WGS sequence"/>
</dbReference>
<dbReference type="InterPro" id="IPR000421">
    <property type="entry name" value="FA58C"/>
</dbReference>
<dbReference type="Pfam" id="PF07971">
    <property type="entry name" value="Glyco_hydro_92"/>
    <property type="match status" value="1"/>
</dbReference>
<dbReference type="AlphaFoldDB" id="A0A4R4E399"/>
<dbReference type="GO" id="GO:0005975">
    <property type="term" value="P:carbohydrate metabolic process"/>
    <property type="evidence" value="ECO:0007669"/>
    <property type="project" value="InterPro"/>
</dbReference>
<keyword evidence="4" id="KW-0732">Signal</keyword>
<evidence type="ECO:0000313" key="6">
    <source>
        <dbReference type="EMBL" id="TCZ73956.1"/>
    </source>
</evidence>
<dbReference type="SUPFAM" id="SSF49785">
    <property type="entry name" value="Galactose-binding domain-like"/>
    <property type="match status" value="1"/>
</dbReference>
<dbReference type="SUPFAM" id="SSF48208">
    <property type="entry name" value="Six-hairpin glycosidases"/>
    <property type="match status" value="1"/>
</dbReference>
<accession>A0A4R4E399</accession>
<evidence type="ECO:0000259" key="5">
    <source>
        <dbReference type="PROSITE" id="PS50022"/>
    </source>
</evidence>
<dbReference type="GO" id="GO:0005829">
    <property type="term" value="C:cytosol"/>
    <property type="evidence" value="ECO:0007669"/>
    <property type="project" value="TreeGrafter"/>
</dbReference>
<name>A0A4R4E399_9BACT</name>
<dbReference type="Gene3D" id="3.30.2080.10">
    <property type="entry name" value="GH92 mannosidase domain"/>
    <property type="match status" value="1"/>
</dbReference>
<sequence>MRPLLSLFAFLLLTTDLVAQKDYTQLVNPFIGTGGHGHTWPGASMPFGMMQLSPDTRMDDWDGSGGYHYSDSVIYGFSHTHLSGTGIPDYCDLLLMPFTGAVKWANSDYRSPFAHSSEKASPGYYEVRLKKGNILAQLTTAVRSGMHQYTFPAGTTNGGLLIDLVHRDQVLDAALEKVDAYTLRGYRRSKSWASDQVLYFYIRFDSPIRSYAVRHGGREDSAAAIQGKDLQAALRFGLAAGGQLRCRVGISGVSMDGAQANLDGEVGRKPFAQVRAEAKAAWNKELSKIDIAGGSHDQQVAFYTALYHTNLVPNIYQDRNGDYRGTDGKVHNARRFQYYSVFSLWDTYRAYHPLMTILNPERTGDWINTFLAQYEDGGMLPVWELSGNETFCMIGYHSVPVIVDAWQKGIRNFDAQLALKAARSYAESDRFGLAYYRRQGYIANNQEHESVSKTLEYAYDDWCIAQLARGLGQDSLYRRYIRRAQHYRNLFDPGTGHMRGKLDARWHSPFDPREINNFFTEGNSWHYSFAVPQDIEGLIRLHGGRAAFGRQLDELFATSSQTTGREQPDVTGLIGQYAQGNEPSHHMAYLYNYIGRPSRTQELVHRICTEFYRNRPDGLIGNEDCGQMSAWYVLSALGMYPVCPGNNDYVFGTPLFDKATIRLENGKTFTISAQRAAPGDFYVQSARLNGKPYSYSYLLHQLIAAGGTLDFVLGTKPGKLGTGSGEGPISRITDLQTTAVPYFVNETNRFRDSVLVRVAQQDSSRPVYYRVVEKGNEDARSRRYTGPFWLRQTATVFLEETYSKEQNLVQGQTFYKIPTDRTVTVQSKVHPLYTAGGDEALVDSVFGTTNWRAGDWQSYFGNDFEATVDLKSVRPVSYAGVHVLQDPEPWILFPREVIISVSEDGKTFREAARVANTIGPGAEYAQLQTLGSPLRVQARYIRLKAVNGGPLPPGHRSAGQPAHLFVDEVLVR</sequence>
<dbReference type="NCBIfam" id="TIGR01180">
    <property type="entry name" value="aman2_put"/>
    <property type="match status" value="1"/>
</dbReference>
<dbReference type="RefSeq" id="WP_131850956.1">
    <property type="nucleotide sequence ID" value="NZ_SKFH01000004.1"/>
</dbReference>
<dbReference type="FunFam" id="1.20.1050.60:FF:000001">
    <property type="entry name" value="Putative alpha-1,2-mannosidase"/>
    <property type="match status" value="1"/>
</dbReference>
<evidence type="ECO:0000256" key="4">
    <source>
        <dbReference type="SAM" id="SignalP"/>
    </source>
</evidence>
<dbReference type="PANTHER" id="PTHR12143">
    <property type="entry name" value="PEPTIDE N-GLYCANASE PNGASE -RELATED"/>
    <property type="match status" value="1"/>
</dbReference>
<dbReference type="Gene3D" id="1.20.1050.60">
    <property type="entry name" value="alpha-1,2-mannosidase"/>
    <property type="match status" value="1"/>
</dbReference>